<evidence type="ECO:0000313" key="1">
    <source>
        <dbReference type="EMBL" id="TBU26855.1"/>
    </source>
</evidence>
<proteinExistence type="predicted"/>
<organism evidence="1">
    <name type="scientific">Dichomitus squalens</name>
    <dbReference type="NCBI Taxonomy" id="114155"/>
    <lineage>
        <taxon>Eukaryota</taxon>
        <taxon>Fungi</taxon>
        <taxon>Dikarya</taxon>
        <taxon>Basidiomycota</taxon>
        <taxon>Agaricomycotina</taxon>
        <taxon>Agaricomycetes</taxon>
        <taxon>Polyporales</taxon>
        <taxon>Polyporaceae</taxon>
        <taxon>Dichomitus</taxon>
    </lineage>
</organism>
<dbReference type="EMBL" id="ML143440">
    <property type="protein sequence ID" value="TBU26855.1"/>
    <property type="molecule type" value="Genomic_DNA"/>
</dbReference>
<name>A0A4Q9MHK6_9APHY</name>
<dbReference type="Proteomes" id="UP000292957">
    <property type="component" value="Unassembled WGS sequence"/>
</dbReference>
<protein>
    <submittedName>
        <fullName evidence="1">Uncharacterized protein</fullName>
    </submittedName>
</protein>
<dbReference type="AlphaFoldDB" id="A0A4Q9MHK6"/>
<reference evidence="1" key="1">
    <citation type="submission" date="2019-01" db="EMBL/GenBank/DDBJ databases">
        <title>Draft genome sequences of three monokaryotic isolates of the white-rot basidiomycete fungus Dichomitus squalens.</title>
        <authorList>
            <consortium name="DOE Joint Genome Institute"/>
            <person name="Lopez S.C."/>
            <person name="Andreopoulos B."/>
            <person name="Pangilinan J."/>
            <person name="Lipzen A."/>
            <person name="Riley R."/>
            <person name="Ahrendt S."/>
            <person name="Ng V."/>
            <person name="Barry K."/>
            <person name="Daum C."/>
            <person name="Grigoriev I.V."/>
            <person name="Hilden K.S."/>
            <person name="Makela M.R."/>
            <person name="de Vries R.P."/>
        </authorList>
    </citation>
    <scope>NUCLEOTIDE SEQUENCE [LARGE SCALE GENOMIC DNA]</scope>
    <source>
        <strain evidence="1">OM18370.1</strain>
    </source>
</reference>
<gene>
    <name evidence="1" type="ORF">BD311DRAFT_417218</name>
</gene>
<sequence length="160" mass="18055">MSIYFFLPSSTRNVYAIYSISSKPNSLYHSLDGYPRAEIMFALLHGPKACRNVSKYVACSHQPWFKARNSEESLRCRSHGTCSFYVHRAAKAWRFVVRTVHSTHSCCKERSRSSAHAAHYIVMTGFVITMAICRQGACTGTCTHRGSGGGGWIYWELQMS</sequence>
<accession>A0A4Q9MHK6</accession>